<dbReference type="EMBL" id="JAVRJZ010000015">
    <property type="protein sequence ID" value="KAK2711967.1"/>
    <property type="molecule type" value="Genomic_DNA"/>
</dbReference>
<dbReference type="Pfam" id="PF07766">
    <property type="entry name" value="LETM1_RBD"/>
    <property type="match status" value="1"/>
</dbReference>
<evidence type="ECO:0000256" key="12">
    <source>
        <dbReference type="ARBA" id="ARBA00022989"/>
    </source>
</evidence>
<evidence type="ECO:0000256" key="5">
    <source>
        <dbReference type="ARBA" id="ARBA00022449"/>
    </source>
</evidence>
<dbReference type="Gene3D" id="1.10.238.10">
    <property type="entry name" value="EF-hand"/>
    <property type="match status" value="1"/>
</dbReference>
<keyword evidence="5" id="KW-0050">Antiport</keyword>
<evidence type="ECO:0000256" key="3">
    <source>
        <dbReference type="ARBA" id="ARBA00020557"/>
    </source>
</evidence>
<evidence type="ECO:0000313" key="24">
    <source>
        <dbReference type="EMBL" id="KAK2711968.1"/>
    </source>
</evidence>
<feature type="coiled-coil region" evidence="19">
    <location>
        <begin position="479"/>
        <end position="523"/>
    </location>
</feature>
<dbReference type="InterPro" id="IPR033122">
    <property type="entry name" value="LETM1-like_RBD"/>
</dbReference>
<evidence type="ECO:0000313" key="25">
    <source>
        <dbReference type="Proteomes" id="UP001187531"/>
    </source>
</evidence>
<gene>
    <name evidence="24" type="ORF">QYM36_010859</name>
</gene>
<keyword evidence="14" id="KW-0406">Ion transport</keyword>
<keyword evidence="4" id="KW-0813">Transport</keyword>
<dbReference type="InterPro" id="IPR011992">
    <property type="entry name" value="EF-hand-dom_pair"/>
</dbReference>
<keyword evidence="11" id="KW-0809">Transit peptide</keyword>
<evidence type="ECO:0000256" key="16">
    <source>
        <dbReference type="ARBA" id="ARBA00023136"/>
    </source>
</evidence>
<dbReference type="EMBL" id="JAVRJZ010000015">
    <property type="protein sequence ID" value="KAK2711969.1"/>
    <property type="molecule type" value="Genomic_DNA"/>
</dbReference>
<comment type="subcellular location">
    <subcellularLocation>
        <location evidence="1">Mitochondrion inner membrane</location>
        <topology evidence="1">Single-pass membrane protein</topology>
    </subcellularLocation>
</comment>
<feature type="compositionally biased region" description="Basic and acidic residues" evidence="20">
    <location>
        <begin position="775"/>
        <end position="786"/>
    </location>
</feature>
<evidence type="ECO:0000259" key="22">
    <source>
        <dbReference type="PROSITE" id="PS50222"/>
    </source>
</evidence>
<evidence type="ECO:0000256" key="14">
    <source>
        <dbReference type="ARBA" id="ARBA00023065"/>
    </source>
</evidence>
<keyword evidence="15 18" id="KW-0496">Mitochondrion</keyword>
<dbReference type="InterPro" id="IPR059005">
    <property type="entry name" value="LETM1_C"/>
</dbReference>
<keyword evidence="16 21" id="KW-0472">Membrane</keyword>
<evidence type="ECO:0000256" key="1">
    <source>
        <dbReference type="ARBA" id="ARBA00004434"/>
    </source>
</evidence>
<keyword evidence="12 21" id="KW-1133">Transmembrane helix</keyword>
<dbReference type="EMBL" id="JAVRJZ010000015">
    <property type="protein sequence ID" value="KAK2711968.1"/>
    <property type="molecule type" value="Genomic_DNA"/>
</dbReference>
<dbReference type="Pfam" id="PF26561">
    <property type="entry name" value="LETM1_C"/>
    <property type="match status" value="1"/>
</dbReference>
<keyword evidence="25" id="KW-1185">Reference proteome</keyword>
<organism evidence="24 25">
    <name type="scientific">Artemia franciscana</name>
    <name type="common">Brine shrimp</name>
    <name type="synonym">Artemia sanfranciscana</name>
    <dbReference type="NCBI Taxonomy" id="6661"/>
    <lineage>
        <taxon>Eukaryota</taxon>
        <taxon>Metazoa</taxon>
        <taxon>Ecdysozoa</taxon>
        <taxon>Arthropoda</taxon>
        <taxon>Crustacea</taxon>
        <taxon>Branchiopoda</taxon>
        <taxon>Anostraca</taxon>
        <taxon>Artemiidae</taxon>
        <taxon>Artemia</taxon>
    </lineage>
</organism>
<dbReference type="PROSITE" id="PS51758">
    <property type="entry name" value="LETM1_RBD"/>
    <property type="match status" value="1"/>
</dbReference>
<dbReference type="GO" id="GO:0043022">
    <property type="term" value="F:ribosome binding"/>
    <property type="evidence" value="ECO:0007669"/>
    <property type="project" value="InterPro"/>
</dbReference>
<dbReference type="PROSITE" id="PS50222">
    <property type="entry name" value="EF_HAND_2"/>
    <property type="match status" value="1"/>
</dbReference>
<evidence type="ECO:0000256" key="8">
    <source>
        <dbReference type="ARBA" id="ARBA00022723"/>
    </source>
</evidence>
<evidence type="ECO:0000256" key="6">
    <source>
        <dbReference type="ARBA" id="ARBA00022568"/>
    </source>
</evidence>
<evidence type="ECO:0000256" key="11">
    <source>
        <dbReference type="ARBA" id="ARBA00022946"/>
    </source>
</evidence>
<feature type="region of interest" description="Disordered" evidence="20">
    <location>
        <begin position="677"/>
        <end position="697"/>
    </location>
</feature>
<comment type="similarity">
    <text evidence="2">Belongs to the LETM1 family.</text>
</comment>
<keyword evidence="10" id="KW-0106">Calcium</keyword>
<protein>
    <recommendedName>
        <fullName evidence="3">Mitochondrial proton/calcium exchanger protein</fullName>
    </recommendedName>
    <alternativeName>
        <fullName evidence="17">Leucine zipper-EF-hand-containing transmembrane protein 1</fullName>
    </alternativeName>
</protein>
<evidence type="ECO:0000256" key="20">
    <source>
        <dbReference type="SAM" id="MobiDB-lite"/>
    </source>
</evidence>
<name>A0AA88HIM1_ARTSF</name>
<feature type="compositionally biased region" description="Polar residues" evidence="20">
    <location>
        <begin position="682"/>
        <end position="693"/>
    </location>
</feature>
<proteinExistence type="inferred from homology"/>
<evidence type="ECO:0000256" key="10">
    <source>
        <dbReference type="ARBA" id="ARBA00022837"/>
    </source>
</evidence>
<dbReference type="PANTHER" id="PTHR14009:SF1">
    <property type="entry name" value="MITOCHONDRIAL PROTON_CALCIUM EXCHANGER PROTEIN"/>
    <property type="match status" value="1"/>
</dbReference>
<evidence type="ECO:0000256" key="4">
    <source>
        <dbReference type="ARBA" id="ARBA00022448"/>
    </source>
</evidence>
<keyword evidence="9" id="KW-0999">Mitochondrion inner membrane</keyword>
<evidence type="ECO:0000256" key="9">
    <source>
        <dbReference type="ARBA" id="ARBA00022792"/>
    </source>
</evidence>
<evidence type="ECO:0000256" key="19">
    <source>
        <dbReference type="SAM" id="Coils"/>
    </source>
</evidence>
<evidence type="ECO:0000256" key="15">
    <source>
        <dbReference type="ARBA" id="ARBA00023128"/>
    </source>
</evidence>
<dbReference type="InterPro" id="IPR044202">
    <property type="entry name" value="LETM1/MDM38-like"/>
</dbReference>
<feature type="domain" description="EF-hand" evidence="22">
    <location>
        <begin position="606"/>
        <end position="641"/>
    </location>
</feature>
<dbReference type="Proteomes" id="UP001187531">
    <property type="component" value="Unassembled WGS sequence"/>
</dbReference>
<evidence type="ECO:0000256" key="17">
    <source>
        <dbReference type="ARBA" id="ARBA00031360"/>
    </source>
</evidence>
<evidence type="ECO:0000256" key="7">
    <source>
        <dbReference type="ARBA" id="ARBA00022692"/>
    </source>
</evidence>
<keyword evidence="8" id="KW-0479">Metal-binding</keyword>
<dbReference type="AlphaFoldDB" id="A0AA88HIM1"/>
<dbReference type="PANTHER" id="PTHR14009">
    <property type="entry name" value="LEUCINE ZIPPER-EF-HAND CONTAINING TRANSMEMBRANE PROTEIN"/>
    <property type="match status" value="1"/>
</dbReference>
<reference evidence="24" key="1">
    <citation type="submission" date="2023-07" db="EMBL/GenBank/DDBJ databases">
        <title>Chromosome-level genome assembly of Artemia franciscana.</title>
        <authorList>
            <person name="Jo E."/>
        </authorList>
    </citation>
    <scope>NUCLEOTIDE SEQUENCE</scope>
    <source>
        <tissue evidence="24">Whole body</tissue>
    </source>
</reference>
<feature type="transmembrane region" description="Helical" evidence="21">
    <location>
        <begin position="160"/>
        <end position="183"/>
    </location>
</feature>
<evidence type="ECO:0000256" key="18">
    <source>
        <dbReference type="PROSITE-ProRule" id="PRU01094"/>
    </source>
</evidence>
<evidence type="ECO:0000256" key="2">
    <source>
        <dbReference type="ARBA" id="ARBA00009584"/>
    </source>
</evidence>
<sequence length="786" mass="90351">MLVSRICGSRHYFLWRTTVNLRCSQIYFQPCSYSISDCKDGTSANHYRPSFEVKHFSTSSIFCEKEKLKPSSLVEETVDSMREEEKRKQDLVSVSGEQKKEIAKKSLWARFVGELKHYYHGFRLLYIESKIAFGFAWKMLKGESLSRREHKQLVRTTADLFRLVPFSVFIIIPFMEFLLPVFIKLFPSMLPSTFQSANEKEAKIKANLKLKLEMARFLQQTLDDMALKGKGRESERAREFVEFFNRVRTSGEAASNEEIMRFSKLFEDEITLESLTRPQLLALCRLLEIQPMGTNNFLRFQLQLKLRSLAADDKVIQKEGLESLTASELQAACRARGMRSHGFPAERLRQQLTQWLDLSLNEKVPPSLLLLSRTLYLPESVPTTDQLKATISSLPESITTPTEDAIAEKEGRIDNVVRLKLIKEEQEKIKAEREEQKKMEAEKKKKGLPEVLVDVAPILQDRAKALERKKEEEFSSDDLAALEDALENVGVEKRKLLLEKEELSEIKKELQDYEEDLKDLDKFMKSSGQPPQFLRESKAARRLYKRVNNIIGNLDDLVHSLEKNKKILKEEAKTVSAENGIVYDELVSVTELIQAIKKLQRIDDDVKLEKIEKVLGKLDTDRDGSIKVDDVMKVIEMIGKEHFDLSGKQVSDIIDMLHKEGEISREITMYHPSKAKLVTKESPPTGSSDSLTGPQPIRYREKSGIVIDANVTPKMKEQMEMNVQEKLKHGQTVETKNVLVSLEDDEKKVKIEIETLGNHKAEEKLKEMIPPPEQLDEKKGDKENRL</sequence>
<feature type="domain" description="Letm1 RBD" evidence="23">
    <location>
        <begin position="206"/>
        <end position="464"/>
    </location>
</feature>
<keyword evidence="7 21" id="KW-0812">Transmembrane</keyword>
<accession>A0AA88HIM1</accession>
<evidence type="ECO:0000256" key="21">
    <source>
        <dbReference type="SAM" id="Phobius"/>
    </source>
</evidence>
<feature type="region of interest" description="Disordered" evidence="20">
    <location>
        <begin position="765"/>
        <end position="786"/>
    </location>
</feature>
<dbReference type="GO" id="GO:0005743">
    <property type="term" value="C:mitochondrial inner membrane"/>
    <property type="evidence" value="ECO:0007669"/>
    <property type="project" value="UniProtKB-SubCell"/>
</dbReference>
<dbReference type="InterPro" id="IPR002048">
    <property type="entry name" value="EF_hand_dom"/>
</dbReference>
<keyword evidence="13 19" id="KW-0175">Coiled coil</keyword>
<dbReference type="GO" id="GO:0005509">
    <property type="term" value="F:calcium ion binding"/>
    <property type="evidence" value="ECO:0007669"/>
    <property type="project" value="InterPro"/>
</dbReference>
<evidence type="ECO:0000256" key="13">
    <source>
        <dbReference type="ARBA" id="ARBA00023054"/>
    </source>
</evidence>
<keyword evidence="6" id="KW-0109">Calcium transport</keyword>
<dbReference type="GO" id="GO:0030003">
    <property type="term" value="P:intracellular monoatomic cation homeostasis"/>
    <property type="evidence" value="ECO:0007669"/>
    <property type="project" value="TreeGrafter"/>
</dbReference>
<comment type="caution">
    <text evidence="24">The sequence shown here is derived from an EMBL/GenBank/DDBJ whole genome shotgun (WGS) entry which is preliminary data.</text>
</comment>
<evidence type="ECO:0000259" key="23">
    <source>
        <dbReference type="PROSITE" id="PS51758"/>
    </source>
</evidence>
<feature type="coiled-coil region" evidence="19">
    <location>
        <begin position="551"/>
        <end position="578"/>
    </location>
</feature>
<dbReference type="SUPFAM" id="SSF47473">
    <property type="entry name" value="EF-hand"/>
    <property type="match status" value="1"/>
</dbReference>
<dbReference type="GO" id="GO:0015297">
    <property type="term" value="F:antiporter activity"/>
    <property type="evidence" value="ECO:0007669"/>
    <property type="project" value="UniProtKB-KW"/>
</dbReference>